<dbReference type="InterPro" id="IPR007497">
    <property type="entry name" value="SIMPL/DUF541"/>
</dbReference>
<dbReference type="Pfam" id="PF04402">
    <property type="entry name" value="SIMPL"/>
    <property type="match status" value="1"/>
</dbReference>
<dbReference type="GO" id="GO:0006974">
    <property type="term" value="P:DNA damage response"/>
    <property type="evidence" value="ECO:0007669"/>
    <property type="project" value="TreeGrafter"/>
</dbReference>
<name>X0VWK5_9ZZZZ</name>
<dbReference type="EMBL" id="BARS01037780">
    <property type="protein sequence ID" value="GAG15472.1"/>
    <property type="molecule type" value="Genomic_DNA"/>
</dbReference>
<reference evidence="1" key="1">
    <citation type="journal article" date="2014" name="Front. Microbiol.">
        <title>High frequency of phylogenetically diverse reductive dehalogenase-homologous genes in deep subseafloor sedimentary metagenomes.</title>
        <authorList>
            <person name="Kawai M."/>
            <person name="Futagami T."/>
            <person name="Toyoda A."/>
            <person name="Takaki Y."/>
            <person name="Nishi S."/>
            <person name="Hori S."/>
            <person name="Arai W."/>
            <person name="Tsubouchi T."/>
            <person name="Morono Y."/>
            <person name="Uchiyama I."/>
            <person name="Ito T."/>
            <person name="Fujiyama A."/>
            <person name="Inagaki F."/>
            <person name="Takami H."/>
        </authorList>
    </citation>
    <scope>NUCLEOTIDE SEQUENCE</scope>
    <source>
        <strain evidence="1">Expedition CK06-06</strain>
    </source>
</reference>
<dbReference type="PANTHER" id="PTHR34387">
    <property type="entry name" value="SLR1258 PROTEIN"/>
    <property type="match status" value="1"/>
</dbReference>
<comment type="caution">
    <text evidence="1">The sequence shown here is derived from an EMBL/GenBank/DDBJ whole genome shotgun (WGS) entry which is preliminary data.</text>
</comment>
<accession>X0VWK5</accession>
<organism evidence="1">
    <name type="scientific">marine sediment metagenome</name>
    <dbReference type="NCBI Taxonomy" id="412755"/>
    <lineage>
        <taxon>unclassified sequences</taxon>
        <taxon>metagenomes</taxon>
        <taxon>ecological metagenomes</taxon>
    </lineage>
</organism>
<proteinExistence type="predicted"/>
<feature type="non-terminal residue" evidence="1">
    <location>
        <position position="153"/>
    </location>
</feature>
<dbReference type="InterPro" id="IPR052022">
    <property type="entry name" value="26kDa_periplasmic_antigen"/>
</dbReference>
<sequence length="153" mass="17295">MKNTQQAFTHGLLLALGLALLGYFISNAIVKIKELDRTVTVKGLAEREVPANIAIWPIRFNLAENNLNTLYSSIQNNTTEVINFLKDNGFKNEEISTSPPAIVDRQAEGYYDASRYKYRYTTDVVITVYTKNVNNVRETMDKLVDLGKKGIVF</sequence>
<evidence type="ECO:0000313" key="1">
    <source>
        <dbReference type="EMBL" id="GAG15472.1"/>
    </source>
</evidence>
<gene>
    <name evidence="1" type="ORF">S01H1_57883</name>
</gene>
<protein>
    <recommendedName>
        <fullName evidence="2">SIMPL domain-containing protein</fullName>
    </recommendedName>
</protein>
<dbReference type="Gene3D" id="3.30.70.2970">
    <property type="entry name" value="Protein of unknown function (DUF541), domain 2"/>
    <property type="match status" value="1"/>
</dbReference>
<dbReference type="AlphaFoldDB" id="X0VWK5"/>
<dbReference type="PANTHER" id="PTHR34387:SF2">
    <property type="entry name" value="SLR1258 PROTEIN"/>
    <property type="match status" value="1"/>
</dbReference>
<evidence type="ECO:0008006" key="2">
    <source>
        <dbReference type="Google" id="ProtNLM"/>
    </source>
</evidence>